<name>A0A397PCK8_9HYPH</name>
<accession>A0A397PCK8</accession>
<dbReference type="AlphaFoldDB" id="A0A397PCK8"/>
<dbReference type="RefSeq" id="WP_245410473.1">
    <property type="nucleotide sequence ID" value="NZ_QXDF01000004.1"/>
</dbReference>
<keyword evidence="4" id="KW-1185">Reference proteome</keyword>
<evidence type="ECO:0000313" key="4">
    <source>
        <dbReference type="Proteomes" id="UP000266273"/>
    </source>
</evidence>
<feature type="transmembrane region" description="Helical" evidence="1">
    <location>
        <begin position="144"/>
        <end position="163"/>
    </location>
</feature>
<organism evidence="3 4">
    <name type="scientific">Dichotomicrobium thermohalophilum</name>
    <dbReference type="NCBI Taxonomy" id="933063"/>
    <lineage>
        <taxon>Bacteria</taxon>
        <taxon>Pseudomonadati</taxon>
        <taxon>Pseudomonadota</taxon>
        <taxon>Alphaproteobacteria</taxon>
        <taxon>Hyphomicrobiales</taxon>
        <taxon>Hyphomicrobiaceae</taxon>
        <taxon>Dichotomicrobium</taxon>
    </lineage>
</organism>
<keyword evidence="1" id="KW-1133">Transmembrane helix</keyword>
<dbReference type="EMBL" id="QXDF01000004">
    <property type="protein sequence ID" value="RIA47236.1"/>
    <property type="molecule type" value="Genomic_DNA"/>
</dbReference>
<proteinExistence type="predicted"/>
<feature type="transmembrane region" description="Helical" evidence="1">
    <location>
        <begin position="175"/>
        <end position="193"/>
    </location>
</feature>
<sequence>MMKTVLLLAFITVSEATIGVFVKLTDGAIPIQTLNFYALVFAAGFLGLALPLATKERLRFPWDNLTDTALIGVLIATQISVFNYAMTLAPIANVVIFWSVAPFFVFIFSWAFLGEPAKRSYLLIFILAIIGLIIANPLAEGYMLGNLIALGDGAIYAAMVTYMRHEGKTETGNDIFWSMLAAALVLSPMLFIAGPGEIARMIPYPTIGMVLPVILWAVCLGVISTGFSYFGISIVLKRISANGYALVDIIVSPIVAAILGYLVFGEIPAMSMVYGGALLLASGFWLTREMSKGRKAQVAHPAQRRVSA</sequence>
<protein>
    <submittedName>
        <fullName evidence="3">EamA-like transporter family protein</fullName>
    </submittedName>
</protein>
<comment type="caution">
    <text evidence="3">The sequence shown here is derived from an EMBL/GenBank/DDBJ whole genome shotgun (WGS) entry which is preliminary data.</text>
</comment>
<gene>
    <name evidence="3" type="ORF">BXY53_2618</name>
</gene>
<feature type="transmembrane region" description="Helical" evidence="1">
    <location>
        <begin position="120"/>
        <end position="138"/>
    </location>
</feature>
<dbReference type="PANTHER" id="PTHR22911">
    <property type="entry name" value="ACYL-MALONYL CONDENSING ENZYME-RELATED"/>
    <property type="match status" value="1"/>
</dbReference>
<feature type="domain" description="EamA" evidence="2">
    <location>
        <begin position="144"/>
        <end position="285"/>
    </location>
</feature>
<feature type="transmembrane region" description="Helical" evidence="1">
    <location>
        <begin position="65"/>
        <end position="85"/>
    </location>
</feature>
<reference evidence="3 4" key="1">
    <citation type="submission" date="2018-08" db="EMBL/GenBank/DDBJ databases">
        <title>Genomic Encyclopedia of Archaeal and Bacterial Type Strains, Phase II (KMG-II): from individual species to whole genera.</title>
        <authorList>
            <person name="Goeker M."/>
        </authorList>
    </citation>
    <scope>NUCLEOTIDE SEQUENCE [LARGE SCALE GENOMIC DNA]</scope>
    <source>
        <strain evidence="3 4">DSM 5002</strain>
    </source>
</reference>
<evidence type="ECO:0000256" key="1">
    <source>
        <dbReference type="SAM" id="Phobius"/>
    </source>
</evidence>
<dbReference type="SUPFAM" id="SSF103481">
    <property type="entry name" value="Multidrug resistance efflux transporter EmrE"/>
    <property type="match status" value="2"/>
</dbReference>
<evidence type="ECO:0000259" key="2">
    <source>
        <dbReference type="Pfam" id="PF00892"/>
    </source>
</evidence>
<evidence type="ECO:0000313" key="3">
    <source>
        <dbReference type="EMBL" id="RIA47236.1"/>
    </source>
</evidence>
<feature type="domain" description="EamA" evidence="2">
    <location>
        <begin position="3"/>
        <end position="135"/>
    </location>
</feature>
<feature type="transmembrane region" description="Helical" evidence="1">
    <location>
        <begin position="243"/>
        <end position="263"/>
    </location>
</feature>
<dbReference type="Pfam" id="PF00892">
    <property type="entry name" value="EamA"/>
    <property type="match status" value="2"/>
</dbReference>
<dbReference type="Proteomes" id="UP000266273">
    <property type="component" value="Unassembled WGS sequence"/>
</dbReference>
<feature type="transmembrane region" description="Helical" evidence="1">
    <location>
        <begin position="32"/>
        <end position="53"/>
    </location>
</feature>
<keyword evidence="1" id="KW-0472">Membrane</keyword>
<feature type="transmembrane region" description="Helical" evidence="1">
    <location>
        <begin position="269"/>
        <end position="287"/>
    </location>
</feature>
<keyword evidence="1" id="KW-0812">Transmembrane</keyword>
<dbReference type="InterPro" id="IPR000620">
    <property type="entry name" value="EamA_dom"/>
</dbReference>
<feature type="transmembrane region" description="Helical" evidence="1">
    <location>
        <begin position="91"/>
        <end position="113"/>
    </location>
</feature>
<dbReference type="GO" id="GO:0016020">
    <property type="term" value="C:membrane"/>
    <property type="evidence" value="ECO:0007669"/>
    <property type="project" value="InterPro"/>
</dbReference>
<feature type="transmembrane region" description="Helical" evidence="1">
    <location>
        <begin position="213"/>
        <end position="236"/>
    </location>
</feature>
<dbReference type="InterPro" id="IPR037185">
    <property type="entry name" value="EmrE-like"/>
</dbReference>